<dbReference type="PROSITE" id="PS51257">
    <property type="entry name" value="PROKAR_LIPOPROTEIN"/>
    <property type="match status" value="1"/>
</dbReference>
<dbReference type="Gene3D" id="3.10.105.10">
    <property type="entry name" value="Dipeptide-binding Protein, Domain 3"/>
    <property type="match status" value="1"/>
</dbReference>
<evidence type="ECO:0000256" key="1">
    <source>
        <dbReference type="ARBA" id="ARBA00022729"/>
    </source>
</evidence>
<dbReference type="InterPro" id="IPR000914">
    <property type="entry name" value="SBP_5_dom"/>
</dbReference>
<dbReference type="InterPro" id="IPR039424">
    <property type="entry name" value="SBP_5"/>
</dbReference>
<dbReference type="AlphaFoldDB" id="A0A1I5EYH3"/>
<name>A0A1I5EYH3_9PSEU</name>
<dbReference type="RefSeq" id="WP_093572247.1">
    <property type="nucleotide sequence ID" value="NZ_FOWC01000001.1"/>
</dbReference>
<dbReference type="CDD" id="cd08494">
    <property type="entry name" value="PBP2_NikA_DppA_OppA_like_6"/>
    <property type="match status" value="1"/>
</dbReference>
<dbReference type="GO" id="GO:0043190">
    <property type="term" value="C:ATP-binding cassette (ABC) transporter complex"/>
    <property type="evidence" value="ECO:0007669"/>
    <property type="project" value="InterPro"/>
</dbReference>
<dbReference type="SUPFAM" id="SSF53850">
    <property type="entry name" value="Periplasmic binding protein-like II"/>
    <property type="match status" value="1"/>
</dbReference>
<dbReference type="Gene3D" id="3.40.190.10">
    <property type="entry name" value="Periplasmic binding protein-like II"/>
    <property type="match status" value="1"/>
</dbReference>
<evidence type="ECO:0000256" key="2">
    <source>
        <dbReference type="SAM" id="SignalP"/>
    </source>
</evidence>
<dbReference type="PANTHER" id="PTHR30290">
    <property type="entry name" value="PERIPLASMIC BINDING COMPONENT OF ABC TRANSPORTER"/>
    <property type="match status" value="1"/>
</dbReference>
<dbReference type="PIRSF" id="PIRSF002741">
    <property type="entry name" value="MppA"/>
    <property type="match status" value="1"/>
</dbReference>
<evidence type="ECO:0000259" key="3">
    <source>
        <dbReference type="Pfam" id="PF00496"/>
    </source>
</evidence>
<dbReference type="OrthoDB" id="9796817at2"/>
<feature type="chain" id="PRO_5038850842" evidence="2">
    <location>
        <begin position="22"/>
        <end position="496"/>
    </location>
</feature>
<organism evidence="4 5">
    <name type="scientific">Amycolatopsis rubida</name>
    <dbReference type="NCBI Taxonomy" id="112413"/>
    <lineage>
        <taxon>Bacteria</taxon>
        <taxon>Bacillati</taxon>
        <taxon>Actinomycetota</taxon>
        <taxon>Actinomycetes</taxon>
        <taxon>Pseudonocardiales</taxon>
        <taxon>Pseudonocardiaceae</taxon>
        <taxon>Amycolatopsis</taxon>
    </lineage>
</organism>
<dbReference type="InterPro" id="IPR030678">
    <property type="entry name" value="Peptide/Ni-bd"/>
</dbReference>
<sequence>MKARSLAAALALLLVTAGCSAGSSASVSPGPDTLSVGYTAEPANFDFTRSDGAAIPQALLYNVYEGLVKLDPQGRIVPLLAKSWTISPDRKTYDFQLRQAVKFSNGAPFTASDVQFSLMRVKTDWTISLKSAMDVVDHVEVVAPDHARVVLSKPSNGWLFSLTSRLGAMFSPTGVADLANHPVGTGPYEVASRRRGDSIVLRENPRYWGRKPAYRTVVLKYFADPTALNNALLSNGIDVISNLTSADSIPQFQGDDRFTVLQGTTNSEVTLAFNGRRAPLNDVRVRRALTYAVDRKAVLDLVFNGRGTLIGSMVPPTDPWYEDLSKVYSYDPAKAKQLLAEAGVHDLKLRLRIPNLPYAVSAAQVVQSQLADVGVTTTIEPLDFPAVWLKQVFTDHDYDLSIIQHVEARDISTFGKPKYYWGYDSKRVQQLLAAADSGTSQEQVRDMKAVARQLNTDAAADWLFLFPNVVVAKKKVTGLARNQVSESFDLTGVRPA</sequence>
<dbReference type="STRING" id="112413.SAMN05421854_101858"/>
<feature type="signal peptide" evidence="2">
    <location>
        <begin position="1"/>
        <end position="21"/>
    </location>
</feature>
<dbReference type="EMBL" id="FOWC01000001">
    <property type="protein sequence ID" value="SFO16446.1"/>
    <property type="molecule type" value="Genomic_DNA"/>
</dbReference>
<dbReference type="PANTHER" id="PTHR30290:SF38">
    <property type="entry name" value="D,D-DIPEPTIDE-BINDING PERIPLASMIC PROTEIN DDPA-RELATED"/>
    <property type="match status" value="1"/>
</dbReference>
<proteinExistence type="predicted"/>
<evidence type="ECO:0000313" key="5">
    <source>
        <dbReference type="Proteomes" id="UP000199137"/>
    </source>
</evidence>
<evidence type="ECO:0000313" key="4">
    <source>
        <dbReference type="EMBL" id="SFO16446.1"/>
    </source>
</evidence>
<reference evidence="5" key="1">
    <citation type="submission" date="2016-10" db="EMBL/GenBank/DDBJ databases">
        <authorList>
            <person name="Varghese N."/>
            <person name="Submissions S."/>
        </authorList>
    </citation>
    <scope>NUCLEOTIDE SEQUENCE [LARGE SCALE GENOMIC DNA]</scope>
    <source>
        <strain evidence="5">DSM 44637</strain>
    </source>
</reference>
<dbReference type="Pfam" id="PF00496">
    <property type="entry name" value="SBP_bac_5"/>
    <property type="match status" value="1"/>
</dbReference>
<dbReference type="Proteomes" id="UP000199137">
    <property type="component" value="Unassembled WGS sequence"/>
</dbReference>
<dbReference type="GO" id="GO:0015833">
    <property type="term" value="P:peptide transport"/>
    <property type="evidence" value="ECO:0007669"/>
    <property type="project" value="TreeGrafter"/>
</dbReference>
<keyword evidence="1 2" id="KW-0732">Signal</keyword>
<protein>
    <submittedName>
        <fullName evidence="4">Peptide/nickel transport system substrate-binding protein</fullName>
    </submittedName>
</protein>
<gene>
    <name evidence="4" type="ORF">SAMN05421854_101858</name>
</gene>
<feature type="domain" description="Solute-binding protein family 5" evidence="3">
    <location>
        <begin position="76"/>
        <end position="404"/>
    </location>
</feature>
<dbReference type="GO" id="GO:1904680">
    <property type="term" value="F:peptide transmembrane transporter activity"/>
    <property type="evidence" value="ECO:0007669"/>
    <property type="project" value="TreeGrafter"/>
</dbReference>
<accession>A0A1I5EYH3</accession>
<dbReference type="GO" id="GO:0042597">
    <property type="term" value="C:periplasmic space"/>
    <property type="evidence" value="ECO:0007669"/>
    <property type="project" value="UniProtKB-ARBA"/>
</dbReference>